<keyword evidence="2" id="KW-1185">Reference proteome</keyword>
<evidence type="ECO:0000313" key="1">
    <source>
        <dbReference type="EMBL" id="KAI4314103.1"/>
    </source>
</evidence>
<reference evidence="1 2" key="1">
    <citation type="journal article" date="2022" name="DNA Res.">
        <title>Chromosomal-level genome assembly of the orchid tree Bauhinia variegata (Leguminosae; Cercidoideae) supports the allotetraploid origin hypothesis of Bauhinia.</title>
        <authorList>
            <person name="Zhong Y."/>
            <person name="Chen Y."/>
            <person name="Zheng D."/>
            <person name="Pang J."/>
            <person name="Liu Y."/>
            <person name="Luo S."/>
            <person name="Meng S."/>
            <person name="Qian L."/>
            <person name="Wei D."/>
            <person name="Dai S."/>
            <person name="Zhou R."/>
        </authorList>
    </citation>
    <scope>NUCLEOTIDE SEQUENCE [LARGE SCALE GENOMIC DNA]</scope>
    <source>
        <strain evidence="1">BV-YZ2020</strain>
    </source>
</reference>
<organism evidence="1 2">
    <name type="scientific">Bauhinia variegata</name>
    <name type="common">Purple orchid tree</name>
    <name type="synonym">Phanera variegata</name>
    <dbReference type="NCBI Taxonomy" id="167791"/>
    <lineage>
        <taxon>Eukaryota</taxon>
        <taxon>Viridiplantae</taxon>
        <taxon>Streptophyta</taxon>
        <taxon>Embryophyta</taxon>
        <taxon>Tracheophyta</taxon>
        <taxon>Spermatophyta</taxon>
        <taxon>Magnoliopsida</taxon>
        <taxon>eudicotyledons</taxon>
        <taxon>Gunneridae</taxon>
        <taxon>Pentapetalae</taxon>
        <taxon>rosids</taxon>
        <taxon>fabids</taxon>
        <taxon>Fabales</taxon>
        <taxon>Fabaceae</taxon>
        <taxon>Cercidoideae</taxon>
        <taxon>Cercideae</taxon>
        <taxon>Bauhiniinae</taxon>
        <taxon>Bauhinia</taxon>
    </lineage>
</organism>
<gene>
    <name evidence="1" type="ORF">L6164_027040</name>
</gene>
<comment type="caution">
    <text evidence="1">The sequence shown here is derived from an EMBL/GenBank/DDBJ whole genome shotgun (WGS) entry which is preliminary data.</text>
</comment>
<dbReference type="Proteomes" id="UP000828941">
    <property type="component" value="Chromosome 11"/>
</dbReference>
<accession>A0ACB9LSP6</accession>
<evidence type="ECO:0000313" key="2">
    <source>
        <dbReference type="Proteomes" id="UP000828941"/>
    </source>
</evidence>
<dbReference type="EMBL" id="CM039436">
    <property type="protein sequence ID" value="KAI4314103.1"/>
    <property type="molecule type" value="Genomic_DNA"/>
</dbReference>
<sequence>MDSHGDRHRAPSNSELFSSAKVIGEAAQSTFSHGTDKIDRAKVARAAGDLLDAASKYGKLDEKGLGKYVDKAGEYLHQYSSPGSKSAGSHGGGGQGRTESHGEGGYGGTGSHGEGGHGGGQGRTESHGEGGYGGTGSHGEGGHGGGQGRTESHGDGGGGFSDYLNMAQGFMKKN</sequence>
<protein>
    <submittedName>
        <fullName evidence="1">Uncharacterized protein</fullName>
    </submittedName>
</protein>
<proteinExistence type="predicted"/>
<name>A0ACB9LSP6_BAUVA</name>